<comment type="similarity">
    <text evidence="5">Belongs to the Prp family.</text>
</comment>
<keyword evidence="3" id="KW-0378">Hydrolase</keyword>
<name>A0A1L8SZ38_9ENTE</name>
<dbReference type="GO" id="GO:0008234">
    <property type="term" value="F:cysteine-type peptidase activity"/>
    <property type="evidence" value="ECO:0007669"/>
    <property type="project" value="UniProtKB-KW"/>
</dbReference>
<comment type="caution">
    <text evidence="7">The sequence shown here is derived from an EMBL/GenBank/DDBJ whole genome shotgun (WGS) entry which is preliminary data.</text>
</comment>
<dbReference type="EMBL" id="JXKM01000001">
    <property type="protein sequence ID" value="OJG37213.1"/>
    <property type="molecule type" value="Genomic_DNA"/>
</dbReference>
<sequence length="119" mass="12824">MPKLIKGTFTRNQAGLISEFTLTGHAEAGPYGSDIVCAAVSALAISTVNSLDALAGVIPNIETNDDEGGYLHVSMEINDSLTQEQMNISQILLEHLLLGLQSIEKDYLDFIEVQTESKS</sequence>
<evidence type="ECO:0000313" key="8">
    <source>
        <dbReference type="Proteomes" id="UP000183700"/>
    </source>
</evidence>
<dbReference type="SUPFAM" id="SSF118010">
    <property type="entry name" value="TM1457-like"/>
    <property type="match status" value="1"/>
</dbReference>
<dbReference type="PANTHER" id="PTHR39178:SF1">
    <property type="entry name" value="RIBOSOMAL-PROCESSING CYSTEINE PROTEASE PRP"/>
    <property type="match status" value="1"/>
</dbReference>
<dbReference type="GO" id="GO:0042254">
    <property type="term" value="P:ribosome biogenesis"/>
    <property type="evidence" value="ECO:0007669"/>
    <property type="project" value="UniProtKB-KW"/>
</dbReference>
<dbReference type="InterPro" id="IPR036764">
    <property type="entry name" value="Peptidase_Prp_sf"/>
</dbReference>
<keyword evidence="2" id="KW-0645">Protease</keyword>
<proteinExistence type="inferred from homology"/>
<keyword evidence="8" id="KW-1185">Reference proteome</keyword>
<gene>
    <name evidence="7" type="ORF">RV00_GL000170</name>
</gene>
<accession>A0A1L8SZ38</accession>
<dbReference type="Pfam" id="PF04327">
    <property type="entry name" value="Peptidase_Prp"/>
    <property type="match status" value="1"/>
</dbReference>
<evidence type="ECO:0000256" key="6">
    <source>
        <dbReference type="ARBA" id="ARBA00044538"/>
    </source>
</evidence>
<evidence type="ECO:0000256" key="1">
    <source>
        <dbReference type="ARBA" id="ARBA00022517"/>
    </source>
</evidence>
<reference evidence="7 8" key="1">
    <citation type="submission" date="2014-12" db="EMBL/GenBank/DDBJ databases">
        <title>Draft genome sequences of 29 type strains of Enterococci.</title>
        <authorList>
            <person name="Zhong Z."/>
            <person name="Sun Z."/>
            <person name="Liu W."/>
            <person name="Zhang W."/>
            <person name="Zhang H."/>
        </authorList>
    </citation>
    <scope>NUCLEOTIDE SEQUENCE [LARGE SCALE GENOMIC DNA]</scope>
    <source>
        <strain evidence="7 8">DSM 22802</strain>
    </source>
</reference>
<evidence type="ECO:0000313" key="7">
    <source>
        <dbReference type="EMBL" id="OJG37213.1"/>
    </source>
</evidence>
<dbReference type="STRING" id="319970.RV00_GL000170"/>
<evidence type="ECO:0000256" key="4">
    <source>
        <dbReference type="ARBA" id="ARBA00022807"/>
    </source>
</evidence>
<dbReference type="PANTHER" id="PTHR39178">
    <property type="entry name" value="HYPOTHETICAL RIBOSOME-ASSOCIATED PROTEIN"/>
    <property type="match status" value="1"/>
</dbReference>
<evidence type="ECO:0000256" key="3">
    <source>
        <dbReference type="ARBA" id="ARBA00022801"/>
    </source>
</evidence>
<dbReference type="Gene3D" id="3.30.70.1490">
    <property type="entry name" value="Cysteine protease Prp"/>
    <property type="match status" value="1"/>
</dbReference>
<organism evidence="7 8">
    <name type="scientific">Enterococcus devriesei</name>
    <dbReference type="NCBI Taxonomy" id="319970"/>
    <lineage>
        <taxon>Bacteria</taxon>
        <taxon>Bacillati</taxon>
        <taxon>Bacillota</taxon>
        <taxon>Bacilli</taxon>
        <taxon>Lactobacillales</taxon>
        <taxon>Enterococcaceae</taxon>
        <taxon>Enterococcus</taxon>
    </lineage>
</organism>
<dbReference type="CDD" id="cd16332">
    <property type="entry name" value="Prp-like"/>
    <property type="match status" value="1"/>
</dbReference>
<evidence type="ECO:0000256" key="5">
    <source>
        <dbReference type="ARBA" id="ARBA00044503"/>
    </source>
</evidence>
<dbReference type="Proteomes" id="UP000183700">
    <property type="component" value="Unassembled WGS sequence"/>
</dbReference>
<evidence type="ECO:0000256" key="2">
    <source>
        <dbReference type="ARBA" id="ARBA00022670"/>
    </source>
</evidence>
<keyword evidence="1" id="KW-0690">Ribosome biogenesis</keyword>
<protein>
    <recommendedName>
        <fullName evidence="6">Ribosomal processing cysteine protease Prp</fullName>
    </recommendedName>
</protein>
<dbReference type="AlphaFoldDB" id="A0A1L8SZ38"/>
<dbReference type="InterPro" id="IPR007422">
    <property type="entry name" value="Peptidase_Prp"/>
</dbReference>
<keyword evidence="4" id="KW-0788">Thiol protease</keyword>
<dbReference type="GO" id="GO:0006508">
    <property type="term" value="P:proteolysis"/>
    <property type="evidence" value="ECO:0007669"/>
    <property type="project" value="UniProtKB-KW"/>
</dbReference>